<accession>A0AA37SIC2</accession>
<dbReference type="InterPro" id="IPR057087">
    <property type="entry name" value="Gp12-like"/>
</dbReference>
<protein>
    <recommendedName>
        <fullName evidence="1">Phage neck terminator protein gp12-like domain-containing protein</fullName>
    </recommendedName>
</protein>
<proteinExistence type="predicted"/>
<sequence length="189" mass="20910">MVQTCGDAPNNVAASVITYAPTDFDIHKALGQWLLTVLPAPFSVRLGQQNRTASPVGPYCIMQQVTSRLLATNGSTYSDAARAVTELREITVQVSAFGIGSGDAIRQVAGLWRDVYATDWFRENADILSPLWSEDPRQMGFVTAENQYEDQWSVDLKMQVNFTRTIPQQFADAITATLIEVDTTYLPTE</sequence>
<reference evidence="3" key="1">
    <citation type="journal article" date="2014" name="Int. J. Syst. Evol. Microbiol.">
        <title>Complete genome sequence of Corynebacterium casei LMG S-19264T (=DSM 44701T), isolated from a smear-ripened cheese.</title>
        <authorList>
            <consortium name="US DOE Joint Genome Institute (JGI-PGF)"/>
            <person name="Walter F."/>
            <person name="Albersmeier A."/>
            <person name="Kalinowski J."/>
            <person name="Ruckert C."/>
        </authorList>
    </citation>
    <scope>NUCLEOTIDE SEQUENCE</scope>
    <source>
        <strain evidence="3">NBRC 12467</strain>
    </source>
</reference>
<dbReference type="EMBL" id="BSNZ01000013">
    <property type="protein sequence ID" value="GLQ85093.1"/>
    <property type="molecule type" value="Genomic_DNA"/>
</dbReference>
<feature type="domain" description="Phage neck terminator protein gp12-like" evidence="1">
    <location>
        <begin position="25"/>
        <end position="177"/>
    </location>
</feature>
<dbReference type="Proteomes" id="UP001156708">
    <property type="component" value="Unassembled WGS sequence"/>
</dbReference>
<gene>
    <name evidence="2" type="ORF">GCM10007872_16600</name>
    <name evidence="3" type="ORF">GCM10007872_20010</name>
</gene>
<evidence type="ECO:0000313" key="3">
    <source>
        <dbReference type="EMBL" id="GLQ85093.1"/>
    </source>
</evidence>
<evidence type="ECO:0000259" key="1">
    <source>
        <dbReference type="Pfam" id="PF23961"/>
    </source>
</evidence>
<evidence type="ECO:0000313" key="4">
    <source>
        <dbReference type="Proteomes" id="UP001156708"/>
    </source>
</evidence>
<dbReference type="AlphaFoldDB" id="A0AA37SIC2"/>
<dbReference type="Pfam" id="PF23961">
    <property type="entry name" value="Phage_tail_terminator_9"/>
    <property type="match status" value="1"/>
</dbReference>
<keyword evidence="4" id="KW-1185">Reference proteome</keyword>
<organism evidence="3 4">
    <name type="scientific">Gluconobacter sphaericus NBRC 12467</name>
    <dbReference type="NCBI Taxonomy" id="1307951"/>
    <lineage>
        <taxon>Bacteria</taxon>
        <taxon>Pseudomonadati</taxon>
        <taxon>Pseudomonadota</taxon>
        <taxon>Alphaproteobacteria</taxon>
        <taxon>Acetobacterales</taxon>
        <taxon>Acetobacteraceae</taxon>
        <taxon>Gluconobacter</taxon>
    </lineage>
</organism>
<dbReference type="RefSeq" id="WP_141352422.1">
    <property type="nucleotide sequence ID" value="NZ_BARA01000113.1"/>
</dbReference>
<dbReference type="EMBL" id="BSNZ01000008">
    <property type="protein sequence ID" value="GLQ84752.1"/>
    <property type="molecule type" value="Genomic_DNA"/>
</dbReference>
<reference evidence="4" key="2">
    <citation type="journal article" date="2019" name="Int. J. Syst. Evol. Microbiol.">
        <title>The Global Catalogue of Microorganisms (GCM) 10K type strain sequencing project: providing services to taxonomists for standard genome sequencing and annotation.</title>
        <authorList>
            <consortium name="The Broad Institute Genomics Platform"/>
            <consortium name="The Broad Institute Genome Sequencing Center for Infectious Disease"/>
            <person name="Wu L."/>
            <person name="Ma J."/>
        </authorList>
    </citation>
    <scope>NUCLEOTIDE SEQUENCE [LARGE SCALE GENOMIC DNA]</scope>
    <source>
        <strain evidence="4">NBRC 12467</strain>
    </source>
</reference>
<dbReference type="NCBIfam" id="NF047498">
    <property type="entry name" value="LIC_12616_fam"/>
    <property type="match status" value="1"/>
</dbReference>
<reference evidence="3" key="3">
    <citation type="submission" date="2023-01" db="EMBL/GenBank/DDBJ databases">
        <title>Draft genome sequence of Gluconobacter sphaericus strain NBRC 12467.</title>
        <authorList>
            <person name="Sun Q."/>
            <person name="Mori K."/>
        </authorList>
    </citation>
    <scope>NUCLEOTIDE SEQUENCE</scope>
    <source>
        <strain evidence="3">NBRC 12467</strain>
    </source>
</reference>
<comment type="caution">
    <text evidence="3">The sequence shown here is derived from an EMBL/GenBank/DDBJ whole genome shotgun (WGS) entry which is preliminary data.</text>
</comment>
<evidence type="ECO:0000313" key="2">
    <source>
        <dbReference type="EMBL" id="GLQ84752.1"/>
    </source>
</evidence>
<name>A0AA37SIC2_9PROT</name>